<sequence length="47" mass="5461">MKILSIINNEFVEILWVDDSEIEIISIQEFIDIHGAAKLKTFKKTRA</sequence>
<gene>
    <name evidence="1" type="ORF">UFOVP1604_179</name>
</gene>
<organism evidence="1">
    <name type="scientific">uncultured Caudovirales phage</name>
    <dbReference type="NCBI Taxonomy" id="2100421"/>
    <lineage>
        <taxon>Viruses</taxon>
        <taxon>Duplodnaviria</taxon>
        <taxon>Heunggongvirae</taxon>
        <taxon>Uroviricota</taxon>
        <taxon>Caudoviricetes</taxon>
        <taxon>Peduoviridae</taxon>
        <taxon>Maltschvirus</taxon>
        <taxon>Maltschvirus maltsch</taxon>
    </lineage>
</organism>
<evidence type="ECO:0000313" key="1">
    <source>
        <dbReference type="EMBL" id="CAB4219096.1"/>
    </source>
</evidence>
<protein>
    <submittedName>
        <fullName evidence="1">Uncharacterized protein</fullName>
    </submittedName>
</protein>
<dbReference type="EMBL" id="LR797474">
    <property type="protein sequence ID" value="CAB4219096.1"/>
    <property type="molecule type" value="Genomic_DNA"/>
</dbReference>
<reference evidence="1" key="1">
    <citation type="submission" date="2020-05" db="EMBL/GenBank/DDBJ databases">
        <authorList>
            <person name="Chiriac C."/>
            <person name="Salcher M."/>
            <person name="Ghai R."/>
            <person name="Kavagutti S V."/>
        </authorList>
    </citation>
    <scope>NUCLEOTIDE SEQUENCE</scope>
</reference>
<proteinExistence type="predicted"/>
<name>A0A6J5SVR7_9CAUD</name>
<accession>A0A6J5SVR7</accession>